<dbReference type="OrthoDB" id="47494at2759"/>
<evidence type="ECO:0000256" key="1">
    <source>
        <dbReference type="ARBA" id="ARBA00001974"/>
    </source>
</evidence>
<keyword evidence="2" id="KW-0285">Flavoprotein</keyword>
<keyword evidence="5" id="KW-0503">Monooxygenase</keyword>
<evidence type="ECO:0000313" key="7">
    <source>
        <dbReference type="Proteomes" id="UP000033710"/>
    </source>
</evidence>
<reference evidence="6 7" key="1">
    <citation type="journal article" date="2014" name="BMC Genomics">
        <title>Comparative genomics of the major fungal agents of human and animal Sporotrichosis: Sporothrix schenckii and Sporothrix brasiliensis.</title>
        <authorList>
            <person name="Teixeira M.M."/>
            <person name="de Almeida L.G."/>
            <person name="Kubitschek-Barreira P."/>
            <person name="Alves F.L."/>
            <person name="Kioshima E.S."/>
            <person name="Abadio A.K."/>
            <person name="Fernandes L."/>
            <person name="Derengowski L.S."/>
            <person name="Ferreira K.S."/>
            <person name="Souza R.C."/>
            <person name="Ruiz J.C."/>
            <person name="de Andrade N.C."/>
            <person name="Paes H.C."/>
            <person name="Nicola A.M."/>
            <person name="Albuquerque P."/>
            <person name="Gerber A.L."/>
            <person name="Martins V.P."/>
            <person name="Peconick L.D."/>
            <person name="Neto A.V."/>
            <person name="Chaucanez C.B."/>
            <person name="Silva P.A."/>
            <person name="Cunha O.L."/>
            <person name="de Oliveira F.F."/>
            <person name="dos Santos T.C."/>
            <person name="Barros A.L."/>
            <person name="Soares M.A."/>
            <person name="de Oliveira L.M."/>
            <person name="Marini M.M."/>
            <person name="Villalobos-Duno H."/>
            <person name="Cunha M.M."/>
            <person name="de Hoog S."/>
            <person name="da Silveira J.F."/>
            <person name="Henrissat B."/>
            <person name="Nino-Vega G.A."/>
            <person name="Cisalpino P.S."/>
            <person name="Mora-Montes H.M."/>
            <person name="Almeida S.R."/>
            <person name="Stajich J.E."/>
            <person name="Lopes-Bezerra L.M."/>
            <person name="Vasconcelos A.T."/>
            <person name="Felipe M.S."/>
        </authorList>
    </citation>
    <scope>NUCLEOTIDE SEQUENCE [LARGE SCALE GENOMIC DNA]</scope>
    <source>
        <strain evidence="6 7">1099-18</strain>
    </source>
</reference>
<sequence length="430" mass="46333">MASTGPGSKVAIVGSGLTGLLAAHGLKKVGQTQAPGLFRNGFDVAIFDSETHIDARPRDWTIVLHWALPVMQALLPDDVAAKLPRAICNPNLEFDTNAESFPVYNGVTGALMFASPMPGSRRISRQRLRSVLAEGLEIQWDKKLQNIARNSNESNNSPAALTLAFEDGSTFAADFVLGADGAHSRVREIVVDDAEKARSTLSGLLFATAIVNYGDAAKVKTVTDAHPVAAAAMGTDAVGGCGVLYVNDGSDGAAVRDLADWTTFWVKIWQGHLDKAVHGQEAIDLLKNSESSKKLAAPFNQQIEWTPEGSVCYIDEMKYWVPVPFSGTEATQDARVTLAGDAVHPMLIYRGQGFQHAIIDVDNYIKALVATRDANWDAEMRRREIGAYNAEAIERGAKAVNQSVQEAALSFDVEKVSKMLMARQGHGRSA</sequence>
<keyword evidence="3" id="KW-0274">FAD</keyword>
<dbReference type="VEuPathDB" id="FungiDB:SPSK_02514"/>
<dbReference type="PRINTS" id="PR00420">
    <property type="entry name" value="RNGMNOXGNASE"/>
</dbReference>
<dbReference type="EMBL" id="AXCR01000006">
    <property type="protein sequence ID" value="KJR86670.1"/>
    <property type="molecule type" value="Genomic_DNA"/>
</dbReference>
<organism evidence="6 7">
    <name type="scientific">Sporothrix schenckii 1099-18</name>
    <dbReference type="NCBI Taxonomy" id="1397361"/>
    <lineage>
        <taxon>Eukaryota</taxon>
        <taxon>Fungi</taxon>
        <taxon>Dikarya</taxon>
        <taxon>Ascomycota</taxon>
        <taxon>Pezizomycotina</taxon>
        <taxon>Sordariomycetes</taxon>
        <taxon>Sordariomycetidae</taxon>
        <taxon>Ophiostomatales</taxon>
        <taxon>Ophiostomataceae</taxon>
        <taxon>Sporothrix</taxon>
    </lineage>
</organism>
<evidence type="ECO:0000256" key="2">
    <source>
        <dbReference type="ARBA" id="ARBA00022630"/>
    </source>
</evidence>
<comment type="cofactor">
    <cofactor evidence="1">
        <name>FAD</name>
        <dbReference type="ChEBI" id="CHEBI:57692"/>
    </cofactor>
</comment>
<proteinExistence type="predicted"/>
<dbReference type="KEGG" id="ssck:SPSK_02514"/>
<dbReference type="AlphaFoldDB" id="A0A0F2MCU7"/>
<dbReference type="RefSeq" id="XP_016589346.1">
    <property type="nucleotide sequence ID" value="XM_016729383.1"/>
</dbReference>
<dbReference type="PANTHER" id="PTHR47178:SF3">
    <property type="entry name" value="FAD-BINDING DOMAIN-CONTAINING PROTEIN"/>
    <property type="match status" value="1"/>
</dbReference>
<accession>A0A0F2MCU7</accession>
<evidence type="ECO:0000256" key="4">
    <source>
        <dbReference type="ARBA" id="ARBA00023002"/>
    </source>
</evidence>
<evidence type="ECO:0000256" key="5">
    <source>
        <dbReference type="ARBA" id="ARBA00023033"/>
    </source>
</evidence>
<dbReference type="SUPFAM" id="SSF51905">
    <property type="entry name" value="FAD/NAD(P)-binding domain"/>
    <property type="match status" value="1"/>
</dbReference>
<evidence type="ECO:0000313" key="6">
    <source>
        <dbReference type="EMBL" id="KJR86670.1"/>
    </source>
</evidence>
<dbReference type="Proteomes" id="UP000033710">
    <property type="component" value="Unassembled WGS sequence"/>
</dbReference>
<dbReference type="GO" id="GO:0004497">
    <property type="term" value="F:monooxygenase activity"/>
    <property type="evidence" value="ECO:0007669"/>
    <property type="project" value="UniProtKB-KW"/>
</dbReference>
<dbReference type="Gene3D" id="3.50.50.60">
    <property type="entry name" value="FAD/NAD(P)-binding domain"/>
    <property type="match status" value="1"/>
</dbReference>
<dbReference type="InterPro" id="IPR036188">
    <property type="entry name" value="FAD/NAD-bd_sf"/>
</dbReference>
<dbReference type="GeneID" id="27664660"/>
<dbReference type="PANTHER" id="PTHR47178">
    <property type="entry name" value="MONOOXYGENASE, FAD-BINDING"/>
    <property type="match status" value="1"/>
</dbReference>
<protein>
    <submittedName>
        <fullName evidence="6">FAD-binding protein domain containing protein</fullName>
    </submittedName>
</protein>
<name>A0A0F2MCU7_SPOSC</name>
<comment type="caution">
    <text evidence="6">The sequence shown here is derived from an EMBL/GenBank/DDBJ whole genome shotgun (WGS) entry which is preliminary data.</text>
</comment>
<gene>
    <name evidence="6" type="ORF">SPSK_02514</name>
</gene>
<keyword evidence="4" id="KW-0560">Oxidoreductase</keyword>
<reference evidence="6 7" key="2">
    <citation type="journal article" date="2015" name="Eukaryot. Cell">
        <title>Asexual propagation of a virulent clone complex in a human and feline outbreak of sporotrichosis.</title>
        <authorList>
            <person name="Teixeira Mde M."/>
            <person name="Rodrigues A.M."/>
            <person name="Tsui C.K."/>
            <person name="de Almeida L.G."/>
            <person name="Van Diepeningen A.D."/>
            <person name="van den Ende B.G."/>
            <person name="Fernandes G.F."/>
            <person name="Kano R."/>
            <person name="Hamelin R.C."/>
            <person name="Lopes-Bezerra L.M."/>
            <person name="Vasconcelos A.T."/>
            <person name="de Hoog S."/>
            <person name="de Camargo Z.P."/>
            <person name="Felipe M.S."/>
        </authorList>
    </citation>
    <scope>NUCLEOTIDE SEQUENCE [LARGE SCALE GENOMIC DNA]</scope>
    <source>
        <strain evidence="6 7">1099-18</strain>
    </source>
</reference>
<evidence type="ECO:0000256" key="3">
    <source>
        <dbReference type="ARBA" id="ARBA00022827"/>
    </source>
</evidence>